<evidence type="ECO:0000313" key="3">
    <source>
        <dbReference type="Proteomes" id="UP000636110"/>
    </source>
</evidence>
<feature type="domain" description="Schlafen AlbA-2" evidence="1">
    <location>
        <begin position="196"/>
        <end position="336"/>
    </location>
</feature>
<name>A0ABR6EQ39_9SPHI</name>
<dbReference type="Proteomes" id="UP000636110">
    <property type="component" value="Unassembled WGS sequence"/>
</dbReference>
<dbReference type="Pfam" id="PF04326">
    <property type="entry name" value="SLFN_AlbA_2"/>
    <property type="match status" value="1"/>
</dbReference>
<accession>A0ABR6EQ39</accession>
<dbReference type="InterPro" id="IPR007421">
    <property type="entry name" value="Schlafen_AlbA_2_dom"/>
</dbReference>
<comment type="caution">
    <text evidence="2">The sequence shown here is derived from an EMBL/GenBank/DDBJ whole genome shotgun (WGS) entry which is preliminary data.</text>
</comment>
<protein>
    <recommendedName>
        <fullName evidence="1">Schlafen AlbA-2 domain-containing protein</fullName>
    </recommendedName>
</protein>
<evidence type="ECO:0000259" key="1">
    <source>
        <dbReference type="Pfam" id="PF04326"/>
    </source>
</evidence>
<reference evidence="2 3" key="1">
    <citation type="submission" date="2019-11" db="EMBL/GenBank/DDBJ databases">
        <title>Description of Pedobacter sp. LMG 31462T.</title>
        <authorList>
            <person name="Carlier A."/>
            <person name="Qi S."/>
            <person name="Vandamme P."/>
        </authorList>
    </citation>
    <scope>NUCLEOTIDE SEQUENCE [LARGE SCALE GENOMIC DNA]</scope>
    <source>
        <strain evidence="2 3">LMG 31462</strain>
    </source>
</reference>
<dbReference type="InterPro" id="IPR038461">
    <property type="entry name" value="Schlafen_AlbA_2_dom_sf"/>
</dbReference>
<evidence type="ECO:0000313" key="2">
    <source>
        <dbReference type="EMBL" id="MBB2147364.1"/>
    </source>
</evidence>
<dbReference type="RefSeq" id="WP_182952644.1">
    <property type="nucleotide sequence ID" value="NZ_WNXC01000001.1"/>
</dbReference>
<proteinExistence type="predicted"/>
<dbReference type="EMBL" id="WNXC01000001">
    <property type="protein sequence ID" value="MBB2147364.1"/>
    <property type="molecule type" value="Genomic_DNA"/>
</dbReference>
<organism evidence="2 3">
    <name type="scientific">Pedobacter gandavensis</name>
    <dbReference type="NCBI Taxonomy" id="2679963"/>
    <lineage>
        <taxon>Bacteria</taxon>
        <taxon>Pseudomonadati</taxon>
        <taxon>Bacteroidota</taxon>
        <taxon>Sphingobacteriia</taxon>
        <taxon>Sphingobacteriales</taxon>
        <taxon>Sphingobacteriaceae</taxon>
        <taxon>Pedobacter</taxon>
    </lineage>
</organism>
<dbReference type="Gene3D" id="3.30.950.30">
    <property type="entry name" value="Schlafen, AAA domain"/>
    <property type="match status" value="1"/>
</dbReference>
<keyword evidence="3" id="KW-1185">Reference proteome</keyword>
<gene>
    <name evidence="2" type="ORF">GM920_00430</name>
</gene>
<sequence>MNSQDFRTQILMKKPRYAKSRIPLIDVLANKGQSKSEYAQFGPVYELFIYAFILGLKRKSFLPLPGNNLSKDFVEIAKWKGGGALVDFLLMIALTHTDELNFTWTELEEMNEKELDKAIGLIISFFEGYANGGLEFLQEQYNSNQLINSPYLFIDLLAENSTFRDLQPEDSESGLEPQEATEGTIEGTLKLIEGGESPNVEFKSTLRVNLHTNQPDEKMEMSCIKTLAGYMNTKPGTLLIGVSDTKVTLGLETDLGSFGKKSDPMDEFQKHLDNLIENYLGNSAYSLITLTFPEIEGKLVCRLDVQFSKKGPVYVKNKSKKTEDFYIRRAASTIALNPSEMIGYIENHWGT</sequence>